<gene>
    <name evidence="13" type="ORF">CTAYLR_000778</name>
</gene>
<dbReference type="GO" id="GO:0016787">
    <property type="term" value="F:hydrolase activity"/>
    <property type="evidence" value="ECO:0007669"/>
    <property type="project" value="UniProtKB-KW"/>
</dbReference>
<reference evidence="13" key="1">
    <citation type="submission" date="2023-01" db="EMBL/GenBank/DDBJ databases">
        <title>Metagenome sequencing of chrysophaentin producing Chrysophaeum taylorii.</title>
        <authorList>
            <person name="Davison J."/>
            <person name="Bewley C."/>
        </authorList>
    </citation>
    <scope>NUCLEOTIDE SEQUENCE</scope>
    <source>
        <strain evidence="13">NIES-1699</strain>
    </source>
</reference>
<dbReference type="SMART" id="SM00490">
    <property type="entry name" value="HELICc"/>
    <property type="match status" value="1"/>
</dbReference>
<evidence type="ECO:0000259" key="11">
    <source>
        <dbReference type="PROSITE" id="PS51194"/>
    </source>
</evidence>
<evidence type="ECO:0000313" key="13">
    <source>
        <dbReference type="EMBL" id="KAJ8614509.1"/>
    </source>
</evidence>
<feature type="compositionally biased region" description="Acidic residues" evidence="9">
    <location>
        <begin position="707"/>
        <end position="716"/>
    </location>
</feature>
<evidence type="ECO:0000259" key="12">
    <source>
        <dbReference type="PROSITE" id="PS51195"/>
    </source>
</evidence>
<comment type="domain">
    <text evidence="8">The Q motif is unique to and characteristic of the DEAD box family of RNA helicases and controls ATP binding and hydrolysis.</text>
</comment>
<evidence type="ECO:0000259" key="10">
    <source>
        <dbReference type="PROSITE" id="PS51192"/>
    </source>
</evidence>
<keyword evidence="4 7" id="KW-0067">ATP-binding</keyword>
<evidence type="ECO:0000256" key="2">
    <source>
        <dbReference type="ARBA" id="ARBA00022801"/>
    </source>
</evidence>
<dbReference type="Pfam" id="PF00270">
    <property type="entry name" value="DEAD"/>
    <property type="match status" value="1"/>
</dbReference>
<evidence type="ECO:0000256" key="9">
    <source>
        <dbReference type="SAM" id="MobiDB-lite"/>
    </source>
</evidence>
<dbReference type="Proteomes" id="UP001230188">
    <property type="component" value="Unassembled WGS sequence"/>
</dbReference>
<dbReference type="PROSITE" id="PS00039">
    <property type="entry name" value="DEAD_ATP_HELICASE"/>
    <property type="match status" value="1"/>
</dbReference>
<evidence type="ECO:0000313" key="14">
    <source>
        <dbReference type="Proteomes" id="UP001230188"/>
    </source>
</evidence>
<evidence type="ECO:0000256" key="3">
    <source>
        <dbReference type="ARBA" id="ARBA00022806"/>
    </source>
</evidence>
<dbReference type="AlphaFoldDB" id="A0AAD7UQ20"/>
<keyword evidence="3 7" id="KW-0347">Helicase</keyword>
<dbReference type="InterPro" id="IPR011545">
    <property type="entry name" value="DEAD/DEAH_box_helicase_dom"/>
</dbReference>
<feature type="domain" description="Helicase ATP-binding" evidence="10">
    <location>
        <begin position="78"/>
        <end position="264"/>
    </location>
</feature>
<evidence type="ECO:0000256" key="1">
    <source>
        <dbReference type="ARBA" id="ARBA00022741"/>
    </source>
</evidence>
<proteinExistence type="inferred from homology"/>
<comment type="function">
    <text evidence="8">RNA helicase.</text>
</comment>
<dbReference type="GO" id="GO:0005524">
    <property type="term" value="F:ATP binding"/>
    <property type="evidence" value="ECO:0007669"/>
    <property type="project" value="UniProtKB-UniRule"/>
</dbReference>
<dbReference type="EC" id="3.6.4.13" evidence="8"/>
<keyword evidence="2 7" id="KW-0378">Hydrolase</keyword>
<dbReference type="InterPro" id="IPR000629">
    <property type="entry name" value="RNA-helicase_DEAD-box_CS"/>
</dbReference>
<feature type="compositionally biased region" description="Basic and acidic residues" evidence="9">
    <location>
        <begin position="24"/>
        <end position="42"/>
    </location>
</feature>
<keyword evidence="5 8" id="KW-0694">RNA-binding</keyword>
<feature type="region of interest" description="Disordered" evidence="9">
    <location>
        <begin position="556"/>
        <end position="584"/>
    </location>
</feature>
<comment type="similarity">
    <text evidence="7">Belongs to the DEAD box helicase family.</text>
</comment>
<dbReference type="Pfam" id="PF00271">
    <property type="entry name" value="Helicase_C"/>
    <property type="match status" value="1"/>
</dbReference>
<dbReference type="GO" id="GO:0003724">
    <property type="term" value="F:RNA helicase activity"/>
    <property type="evidence" value="ECO:0007669"/>
    <property type="project" value="UniProtKB-EC"/>
</dbReference>
<comment type="caution">
    <text evidence="13">The sequence shown here is derived from an EMBL/GenBank/DDBJ whole genome shotgun (WGS) entry which is preliminary data.</text>
</comment>
<evidence type="ECO:0000256" key="5">
    <source>
        <dbReference type="ARBA" id="ARBA00022884"/>
    </source>
</evidence>
<feature type="domain" description="Helicase C-terminal" evidence="11">
    <location>
        <begin position="313"/>
        <end position="462"/>
    </location>
</feature>
<organism evidence="13 14">
    <name type="scientific">Chrysophaeum taylorii</name>
    <dbReference type="NCBI Taxonomy" id="2483200"/>
    <lineage>
        <taxon>Eukaryota</taxon>
        <taxon>Sar</taxon>
        <taxon>Stramenopiles</taxon>
        <taxon>Ochrophyta</taxon>
        <taxon>Pelagophyceae</taxon>
        <taxon>Pelagomonadales</taxon>
        <taxon>Pelagomonadaceae</taxon>
        <taxon>Chrysophaeum</taxon>
    </lineage>
</organism>
<accession>A0AAD7UQ20</accession>
<dbReference type="PROSITE" id="PS51192">
    <property type="entry name" value="HELICASE_ATP_BIND_1"/>
    <property type="match status" value="1"/>
</dbReference>
<dbReference type="SUPFAM" id="SSF52540">
    <property type="entry name" value="P-loop containing nucleoside triphosphate hydrolases"/>
    <property type="match status" value="1"/>
</dbReference>
<dbReference type="InterPro" id="IPR025313">
    <property type="entry name" value="SPB4-like_CTE"/>
</dbReference>
<dbReference type="Gene3D" id="3.40.50.300">
    <property type="entry name" value="P-loop containing nucleotide triphosphate hydrolases"/>
    <property type="match status" value="2"/>
</dbReference>
<dbReference type="EMBL" id="JAQMWT010000005">
    <property type="protein sequence ID" value="KAJ8614509.1"/>
    <property type="molecule type" value="Genomic_DNA"/>
</dbReference>
<evidence type="ECO:0000256" key="6">
    <source>
        <dbReference type="PROSITE-ProRule" id="PRU00552"/>
    </source>
</evidence>
<dbReference type="Pfam" id="PF13959">
    <property type="entry name" value="CTE_SPB4"/>
    <property type="match status" value="1"/>
</dbReference>
<dbReference type="PANTHER" id="PTHR24031">
    <property type="entry name" value="RNA HELICASE"/>
    <property type="match status" value="1"/>
</dbReference>
<feature type="compositionally biased region" description="Basic and acidic residues" evidence="9">
    <location>
        <begin position="680"/>
        <end position="694"/>
    </location>
</feature>
<keyword evidence="14" id="KW-1185">Reference proteome</keyword>
<evidence type="ECO:0000256" key="7">
    <source>
        <dbReference type="RuleBase" id="RU000492"/>
    </source>
</evidence>
<comment type="catalytic activity">
    <reaction evidence="8">
        <text>ATP + H2O = ADP + phosphate + H(+)</text>
        <dbReference type="Rhea" id="RHEA:13065"/>
        <dbReference type="ChEBI" id="CHEBI:15377"/>
        <dbReference type="ChEBI" id="CHEBI:15378"/>
        <dbReference type="ChEBI" id="CHEBI:30616"/>
        <dbReference type="ChEBI" id="CHEBI:43474"/>
        <dbReference type="ChEBI" id="CHEBI:456216"/>
        <dbReference type="EC" id="3.6.4.13"/>
    </reaction>
</comment>
<feature type="region of interest" description="Disordered" evidence="9">
    <location>
        <begin position="597"/>
        <end position="618"/>
    </location>
</feature>
<name>A0AAD7UQ20_9STRA</name>
<dbReference type="CDD" id="cd18787">
    <property type="entry name" value="SF2_C_DEAD"/>
    <property type="match status" value="1"/>
</dbReference>
<sequence>MGRGNKRRRPKSQLWRPEAEEISELERRIKEESPKRGWHPDESQEAPAFSSLPISERTLRGLEAGGFETMKPIQHATIPHALAGRDVLGAARTGSGKTIAFLVPLLEALFRERCVARVRDNGRWSPEDGLGALVLSPTRELAMQIFEVVRVVGAMHDLSAGLVTGGARDVAHEKARIGRMCVVVATPGRCLQHLEESPGFDASHAKILVVDEADRVVDMGFAPQLDAVVTYLKNPERQTLLFSATLAGSSSVVASRKDLKVSPKIAQLRKLVKPSVEFLVARTDRQVVRSGAPAAPTPGGLEQRYVVCELDEKLDVLYSFIKAHLRAKTIVFVSACAQARFVLEALRGMQPGVPLLALHGKLNQKKRAAVYYDFSSKPHAVLLATDVAARGLDFPKVDWVVQLDAPEDADAYVHRAGRAARNDASGDALLVLLPSEEPRVTDLLATARVPVKRLAVNPERRRFTTLGHITALVASRPDVKELAQKAFRSYVRSVVLASDKRAFRVRDLDLDKFAASLGLASTPAIKLPEPDQAVAVRAETHAKKNANRKLAKLKAQIKEAKAAKRSPPPPKPAETDDDDDDDDDDLLVAAERRRDEEIEEVEELVAPATQKRKAPPKLKIRDGVDAKVLGKRTVFGDDGGPALPNLGDKLAAAAASERPVDSSSLKASHDDFVARVRDRLRQSAAADRDHERRARRERKRAKLLPKEEEEEEDEGDRDVGAFLASPPQ</sequence>
<feature type="compositionally biased region" description="Basic residues" evidence="9">
    <location>
        <begin position="1"/>
        <end position="11"/>
    </location>
</feature>
<dbReference type="GO" id="GO:0003723">
    <property type="term" value="F:RNA binding"/>
    <property type="evidence" value="ECO:0007669"/>
    <property type="project" value="UniProtKB-UniRule"/>
</dbReference>
<dbReference type="PROSITE" id="PS51195">
    <property type="entry name" value="Q_MOTIF"/>
    <property type="match status" value="1"/>
</dbReference>
<dbReference type="InterPro" id="IPR014014">
    <property type="entry name" value="RNA_helicase_DEAD_Q_motif"/>
</dbReference>
<feature type="domain" description="DEAD-box RNA helicase Q" evidence="12">
    <location>
        <begin position="47"/>
        <end position="75"/>
    </location>
</feature>
<dbReference type="InterPro" id="IPR014001">
    <property type="entry name" value="Helicase_ATP-bd"/>
</dbReference>
<feature type="compositionally biased region" description="Acidic residues" evidence="9">
    <location>
        <begin position="575"/>
        <end position="584"/>
    </location>
</feature>
<keyword evidence="1 7" id="KW-0547">Nucleotide-binding</keyword>
<evidence type="ECO:0000256" key="8">
    <source>
        <dbReference type="RuleBase" id="RU365068"/>
    </source>
</evidence>
<feature type="region of interest" description="Disordered" evidence="9">
    <location>
        <begin position="680"/>
        <end position="728"/>
    </location>
</feature>
<feature type="short sequence motif" description="Q motif" evidence="6">
    <location>
        <begin position="47"/>
        <end position="75"/>
    </location>
</feature>
<dbReference type="SMART" id="SM01178">
    <property type="entry name" value="DUF4217"/>
    <property type="match status" value="1"/>
</dbReference>
<feature type="region of interest" description="Disordered" evidence="9">
    <location>
        <begin position="1"/>
        <end position="52"/>
    </location>
</feature>
<dbReference type="PROSITE" id="PS51194">
    <property type="entry name" value="HELICASE_CTER"/>
    <property type="match status" value="1"/>
</dbReference>
<dbReference type="InterPro" id="IPR027417">
    <property type="entry name" value="P-loop_NTPase"/>
</dbReference>
<dbReference type="SMART" id="SM00487">
    <property type="entry name" value="DEXDc"/>
    <property type="match status" value="1"/>
</dbReference>
<protein>
    <recommendedName>
        <fullName evidence="8">ATP-dependent RNA helicase</fullName>
        <ecNumber evidence="8">3.6.4.13</ecNumber>
    </recommendedName>
</protein>
<dbReference type="InterPro" id="IPR001650">
    <property type="entry name" value="Helicase_C-like"/>
</dbReference>
<evidence type="ECO:0000256" key="4">
    <source>
        <dbReference type="ARBA" id="ARBA00022840"/>
    </source>
</evidence>